<organism evidence="1 2">
    <name type="scientific">Halarcobacter ebronensis</name>
    <dbReference type="NCBI Taxonomy" id="1462615"/>
    <lineage>
        <taxon>Bacteria</taxon>
        <taxon>Pseudomonadati</taxon>
        <taxon>Campylobacterota</taxon>
        <taxon>Epsilonproteobacteria</taxon>
        <taxon>Campylobacterales</taxon>
        <taxon>Arcobacteraceae</taxon>
        <taxon>Halarcobacter</taxon>
    </lineage>
</organism>
<dbReference type="EMBL" id="PDKJ01000009">
    <property type="protein sequence ID" value="RXJ67328.1"/>
    <property type="molecule type" value="Genomic_DNA"/>
</dbReference>
<proteinExistence type="predicted"/>
<dbReference type="PANTHER" id="PTHR35370:SF1">
    <property type="entry name" value="TYPE VI SECRETION SYSTEM COMPONENT TSSF1"/>
    <property type="match status" value="1"/>
</dbReference>
<accession>A0A4V1LR86</accession>
<dbReference type="RefSeq" id="WP_128981820.1">
    <property type="nucleotide sequence ID" value="NZ_PDKJ01000009.1"/>
</dbReference>
<dbReference type="PANTHER" id="PTHR35370">
    <property type="entry name" value="CYTOPLASMIC PROTEIN-RELATED-RELATED"/>
    <property type="match status" value="1"/>
</dbReference>
<protein>
    <submittedName>
        <fullName evidence="1">Type VI secretion system baseplate subunit TssF</fullName>
    </submittedName>
</protein>
<dbReference type="NCBIfam" id="TIGR03359">
    <property type="entry name" value="VI_chp_6"/>
    <property type="match status" value="1"/>
</dbReference>
<evidence type="ECO:0000313" key="2">
    <source>
        <dbReference type="Proteomes" id="UP000290172"/>
    </source>
</evidence>
<gene>
    <name evidence="1" type="primary">vasA</name>
    <name evidence="1" type="ORF">CRV08_10395</name>
</gene>
<dbReference type="AlphaFoldDB" id="A0A4V1LR86"/>
<reference evidence="1 2" key="1">
    <citation type="submission" date="2017-10" db="EMBL/GenBank/DDBJ databases">
        <title>Genomics of the genus Arcobacter.</title>
        <authorList>
            <person name="Perez-Cataluna A."/>
            <person name="Figueras M.J."/>
        </authorList>
    </citation>
    <scope>NUCLEOTIDE SEQUENCE [LARGE SCALE GENOMIC DNA]</scope>
    <source>
        <strain evidence="1 2">CECT 8993</strain>
    </source>
</reference>
<comment type="caution">
    <text evidence="1">The sequence shown here is derived from an EMBL/GenBank/DDBJ whole genome shotgun (WGS) entry which is preliminary data.</text>
</comment>
<dbReference type="Proteomes" id="UP000290172">
    <property type="component" value="Unassembled WGS sequence"/>
</dbReference>
<dbReference type="Pfam" id="PF05947">
    <property type="entry name" value="T6SS_TssF"/>
    <property type="match status" value="1"/>
</dbReference>
<sequence length="592" mass="68209">MVFNDYYKKELIALRDDGASFSKKNPGLSTFLSKEGQDPDVERLLEGFAFLTGRLKQQLDKELPEVAHTLVELLWSNYTKPIPSFSIIQFEPIKESTTNTKVNKGTEVLSKVKPDAIQCKFRTTYDTVVMPFHLKNVDYHIYGKRSILELNMNLTTSGSLLDIVFNDLRIYLSGSKFIAQDLYLFLTRYIESIEIQIKDSDKNLLETLSLNKESILPVVFSSSYEPLTPQSANVFDGYLLLQDFFCFKDRFLFVDIKNLNLISSLSSEILSQSREFTIKINFSKKMAQSNLPKKENFSLYCTPIVNIFETDSVPIRKNIDFTEFLVLPADLDKNYSEVYSILQVRGWIPKKHTYKNYLPFESFEHIDDDNGYYSTRIKLTNDGERTNTYIRFSNLFENEEDINKTNSTVSVKILCTNKDVPSSLLLGDISILNAMSNSANVSFKNITIPTISYPPPLDGDFLWRVISNMSLNYLSLSDVKTLRAILETYDFFGAHDIKQREKTLMMLKGLESIEYETCEMIDKGLPIRGMHIKLKIDPHKFSCIGEAYLFSSVLNEFFSLYSNINSFHRLSVDILNEELFVWRPRLGSQELI</sequence>
<evidence type="ECO:0000313" key="1">
    <source>
        <dbReference type="EMBL" id="RXJ67328.1"/>
    </source>
</evidence>
<dbReference type="PIRSF" id="PIRSF028304">
    <property type="entry name" value="UCP028304"/>
    <property type="match status" value="1"/>
</dbReference>
<dbReference type="InterPro" id="IPR010272">
    <property type="entry name" value="T6SS_TssF"/>
</dbReference>
<name>A0A4V1LR86_9BACT</name>